<gene>
    <name evidence="2" type="ORF">PCON_09872</name>
</gene>
<organism evidence="2 3">
    <name type="scientific">Pyronema omphalodes (strain CBS 100304)</name>
    <name type="common">Pyronema confluens</name>
    <dbReference type="NCBI Taxonomy" id="1076935"/>
    <lineage>
        <taxon>Eukaryota</taxon>
        <taxon>Fungi</taxon>
        <taxon>Dikarya</taxon>
        <taxon>Ascomycota</taxon>
        <taxon>Pezizomycotina</taxon>
        <taxon>Pezizomycetes</taxon>
        <taxon>Pezizales</taxon>
        <taxon>Pyronemataceae</taxon>
        <taxon>Pyronema</taxon>
    </lineage>
</organism>
<protein>
    <submittedName>
        <fullName evidence="2">Uncharacterized protein</fullName>
    </submittedName>
</protein>
<sequence length="64" mass="7713">MRHHASESIIRPALNFYFCHPKKHRIFNPKHVQHKWYPIIILSFPFLSFISPCTSFYPSKMPEI</sequence>
<evidence type="ECO:0000313" key="2">
    <source>
        <dbReference type="EMBL" id="CCX31044.1"/>
    </source>
</evidence>
<feature type="transmembrane region" description="Helical" evidence="1">
    <location>
        <begin position="36"/>
        <end position="57"/>
    </location>
</feature>
<evidence type="ECO:0000313" key="3">
    <source>
        <dbReference type="Proteomes" id="UP000018144"/>
    </source>
</evidence>
<name>U4LFZ8_PYROM</name>
<keyword evidence="3" id="KW-1185">Reference proteome</keyword>
<keyword evidence="1" id="KW-0812">Transmembrane</keyword>
<keyword evidence="1" id="KW-1133">Transmembrane helix</keyword>
<reference evidence="2 3" key="1">
    <citation type="journal article" date="2013" name="PLoS Genet.">
        <title>The genome and development-dependent transcriptomes of Pyronema confluens: a window into fungal evolution.</title>
        <authorList>
            <person name="Traeger S."/>
            <person name="Altegoer F."/>
            <person name="Freitag M."/>
            <person name="Gabaldon T."/>
            <person name="Kempken F."/>
            <person name="Kumar A."/>
            <person name="Marcet-Houben M."/>
            <person name="Poggeler S."/>
            <person name="Stajich J.E."/>
            <person name="Nowrousian M."/>
        </authorList>
    </citation>
    <scope>NUCLEOTIDE SEQUENCE [LARGE SCALE GENOMIC DNA]</scope>
    <source>
        <strain evidence="3">CBS 100304</strain>
        <tissue evidence="2">Vegetative mycelium</tissue>
    </source>
</reference>
<dbReference type="Proteomes" id="UP000018144">
    <property type="component" value="Unassembled WGS sequence"/>
</dbReference>
<proteinExistence type="predicted"/>
<dbReference type="EMBL" id="HF935531">
    <property type="protein sequence ID" value="CCX31044.1"/>
    <property type="molecule type" value="Genomic_DNA"/>
</dbReference>
<evidence type="ECO:0000256" key="1">
    <source>
        <dbReference type="SAM" id="Phobius"/>
    </source>
</evidence>
<dbReference type="AlphaFoldDB" id="U4LFZ8"/>
<keyword evidence="1" id="KW-0472">Membrane</keyword>
<accession>U4LFZ8</accession>